<proteinExistence type="predicted"/>
<sequence>MSVNSYYRDELNYLREMGKHFAKANPRLTKYLGEDASDPDVERLLEGFAFLVGRLRQRLDAEMPEVSQSLLKLIWPHYLRPVAPITTMQFRYAPGAGEPSINVPAGTSVQTAALDGRAVQFCTSFDLKVLPLEISSVELENRKDSCKLSVTIKRLAGSNFQIFRDNDSLQLFLNGHGDDNVARNLYMYFLRKLRKVEFSAKGGVAQAAGMEIEPVGFADNEATLPYPQGAFQGFRIMQEYFSCPEKFMYVRLKGLAALADVQTESVTLVFHFGQRFSDVSRLNKDHIVLNATPAINLFDTEGQALLVSHDRSEYPVRPVGGNDAESVHAVTSVTGWVQGSGEKVDYEEFESFAHDGRATDDQKFYYRTQIRPSVIGDGVDHYISFVTRLNEVGLPSTETVSLRLLCSNGKLAGRFGLGSVVKSTSSTPAKLEFGNVTPILTEVPPPLDDRVLWTLIANLSRNYASLIDVEALRTVISAYDFRANIDKQGAQQRDLLLQSLQRFERRGVDIFRQGRPVRAFELALTVSESLIGGEAEMFLFGSVLDQFLKSYSSINSLHRFSITGSDSNAAHHWTPKWGGAASL</sequence>
<dbReference type="EMBL" id="JACYXJ010000004">
    <property type="protein sequence ID" value="MBD8876698.1"/>
    <property type="molecule type" value="Genomic_DNA"/>
</dbReference>
<dbReference type="PANTHER" id="PTHR35370:SF1">
    <property type="entry name" value="TYPE VI SECRETION SYSTEM COMPONENT TSSF1"/>
    <property type="match status" value="1"/>
</dbReference>
<dbReference type="NCBIfam" id="TIGR03359">
    <property type="entry name" value="VI_chp_6"/>
    <property type="match status" value="1"/>
</dbReference>
<protein>
    <submittedName>
        <fullName evidence="1">Type VI secretion system baseplate subunit TssF</fullName>
    </submittedName>
</protein>
<dbReference type="RefSeq" id="WP_192109187.1">
    <property type="nucleotide sequence ID" value="NZ_JACYXJ010000004.1"/>
</dbReference>
<comment type="caution">
    <text evidence="1">The sequence shown here is derived from an EMBL/GenBank/DDBJ whole genome shotgun (WGS) entry which is preliminary data.</text>
</comment>
<organism evidence="1 2">
    <name type="scientific">Roseibium polysiphoniae</name>
    <dbReference type="NCBI Taxonomy" id="2571221"/>
    <lineage>
        <taxon>Bacteria</taxon>
        <taxon>Pseudomonadati</taxon>
        <taxon>Pseudomonadota</taxon>
        <taxon>Alphaproteobacteria</taxon>
        <taxon>Hyphomicrobiales</taxon>
        <taxon>Stappiaceae</taxon>
        <taxon>Roseibium</taxon>
    </lineage>
</organism>
<dbReference type="PANTHER" id="PTHR35370">
    <property type="entry name" value="CYTOPLASMIC PROTEIN-RELATED-RELATED"/>
    <property type="match status" value="1"/>
</dbReference>
<evidence type="ECO:0000313" key="2">
    <source>
        <dbReference type="Proteomes" id="UP000615687"/>
    </source>
</evidence>
<evidence type="ECO:0000313" key="1">
    <source>
        <dbReference type="EMBL" id="MBD8876698.1"/>
    </source>
</evidence>
<accession>A0ABR9CAR3</accession>
<dbReference type="InterPro" id="IPR010272">
    <property type="entry name" value="T6SS_TssF"/>
</dbReference>
<reference evidence="1 2" key="1">
    <citation type="submission" date="2020-09" db="EMBL/GenBank/DDBJ databases">
        <title>The genome sequence of type strain Labrenzia polysiphoniae KACC 19711.</title>
        <authorList>
            <person name="Liu Y."/>
        </authorList>
    </citation>
    <scope>NUCLEOTIDE SEQUENCE [LARGE SCALE GENOMIC DNA]</scope>
    <source>
        <strain evidence="1 2">KACC 19711</strain>
    </source>
</reference>
<dbReference type="PIRSF" id="PIRSF028304">
    <property type="entry name" value="UCP028304"/>
    <property type="match status" value="1"/>
</dbReference>
<name>A0ABR9CAR3_9HYPH</name>
<gene>
    <name evidence="1" type="primary">tssF</name>
    <name evidence="1" type="ORF">IG617_10415</name>
</gene>
<keyword evidence="2" id="KW-1185">Reference proteome</keyword>
<dbReference type="Proteomes" id="UP000615687">
    <property type="component" value="Unassembled WGS sequence"/>
</dbReference>
<dbReference type="Pfam" id="PF05947">
    <property type="entry name" value="T6SS_TssF"/>
    <property type="match status" value="1"/>
</dbReference>